<evidence type="ECO:0000313" key="10">
    <source>
        <dbReference type="Proteomes" id="UP000217257"/>
    </source>
</evidence>
<evidence type="ECO:0000313" key="9">
    <source>
        <dbReference type="EMBL" id="ATB35386.1"/>
    </source>
</evidence>
<dbReference type="GO" id="GO:0005506">
    <property type="term" value="F:iron ion binding"/>
    <property type="evidence" value="ECO:0007669"/>
    <property type="project" value="InterPro"/>
</dbReference>
<dbReference type="KEGG" id="cfus:CYFUS_000799"/>
<dbReference type="InterPro" id="IPR050196">
    <property type="entry name" value="Cytochrome_P450_Monoox"/>
</dbReference>
<evidence type="ECO:0000256" key="2">
    <source>
        <dbReference type="ARBA" id="ARBA00022617"/>
    </source>
</evidence>
<dbReference type="GO" id="GO:0020037">
    <property type="term" value="F:heme binding"/>
    <property type="evidence" value="ECO:0007669"/>
    <property type="project" value="InterPro"/>
</dbReference>
<keyword evidence="4 8" id="KW-0560">Oxidoreductase</keyword>
<evidence type="ECO:0000256" key="8">
    <source>
        <dbReference type="RuleBase" id="RU000461"/>
    </source>
</evidence>
<dbReference type="CDD" id="cd20620">
    <property type="entry name" value="CYP132-like"/>
    <property type="match status" value="1"/>
</dbReference>
<dbReference type="Proteomes" id="UP000217257">
    <property type="component" value="Chromosome"/>
</dbReference>
<evidence type="ECO:0000256" key="1">
    <source>
        <dbReference type="ARBA" id="ARBA00010617"/>
    </source>
</evidence>
<dbReference type="RefSeq" id="WP_095984024.1">
    <property type="nucleotide sequence ID" value="NZ_CP022098.1"/>
</dbReference>
<comment type="similarity">
    <text evidence="1 8">Belongs to the cytochrome P450 family.</text>
</comment>
<gene>
    <name evidence="9" type="ORF">CYFUS_000799</name>
</gene>
<dbReference type="InterPro" id="IPR001128">
    <property type="entry name" value="Cyt_P450"/>
</dbReference>
<proteinExistence type="inferred from homology"/>
<name>A0A250IWW0_9BACT</name>
<dbReference type="PRINTS" id="PR00385">
    <property type="entry name" value="P450"/>
</dbReference>
<dbReference type="PRINTS" id="PR00463">
    <property type="entry name" value="EP450I"/>
</dbReference>
<evidence type="ECO:0000256" key="3">
    <source>
        <dbReference type="ARBA" id="ARBA00022723"/>
    </source>
</evidence>
<dbReference type="Gene3D" id="1.10.630.10">
    <property type="entry name" value="Cytochrome P450"/>
    <property type="match status" value="1"/>
</dbReference>
<dbReference type="AlphaFoldDB" id="A0A250IWW0"/>
<dbReference type="InterPro" id="IPR002401">
    <property type="entry name" value="Cyt_P450_E_grp-I"/>
</dbReference>
<sequence length="475" mass="53513">MTHVAATARVPPGPKGHWLLGNLPERRSDPLTLFQRGRERYGDVVRYPMGPLLMYQLSHPDDVKRVLVDNAQNYQKTALMQRLRPVLGEGLLLSEGDFWKRQRRLAQPAFHRERMEDIAALITRLVEESLPRWDALAARGEPFDLCAELMRLVLSITGQVLFSTDLSGAANDMARAVTTVLEELNQRVLSALPLPSLLPLPGHLRLRSAIRVLDRIVYGIIDGRHRGTDASGDLLSMLMAARDADTGEGMSDRQLRDEVMTLVLAGHETTANALAWTFLLLHQHPEAAKRLVEEVTGVLDERTPTFQDLPRLRYTARVFDESMRLYPPAWLISRVALADDELGGYMLPRGSIVVMLPYVIHRHPAFWERPDSFDPDRFLPERAGTRPRFAWLPFGGGQRMCIGSGLALLEGQLCLAMLARRYRFQLVPEHPVVPQALVTLRPRFGLRVIARRREPGTVQGEVLDGAGRERSDARP</sequence>
<dbReference type="GO" id="GO:0016705">
    <property type="term" value="F:oxidoreductase activity, acting on paired donors, with incorporation or reduction of molecular oxygen"/>
    <property type="evidence" value="ECO:0007669"/>
    <property type="project" value="InterPro"/>
</dbReference>
<accession>A0A250IWW0</accession>
<keyword evidence="2 7" id="KW-0349">Heme</keyword>
<dbReference type="PROSITE" id="PS00086">
    <property type="entry name" value="CYTOCHROME_P450"/>
    <property type="match status" value="1"/>
</dbReference>
<organism evidence="9 10">
    <name type="scientific">Cystobacter fuscus</name>
    <dbReference type="NCBI Taxonomy" id="43"/>
    <lineage>
        <taxon>Bacteria</taxon>
        <taxon>Pseudomonadati</taxon>
        <taxon>Myxococcota</taxon>
        <taxon>Myxococcia</taxon>
        <taxon>Myxococcales</taxon>
        <taxon>Cystobacterineae</taxon>
        <taxon>Archangiaceae</taxon>
        <taxon>Cystobacter</taxon>
    </lineage>
</organism>
<keyword evidence="6 8" id="KW-0503">Monooxygenase</keyword>
<dbReference type="Pfam" id="PF00067">
    <property type="entry name" value="p450"/>
    <property type="match status" value="1"/>
</dbReference>
<reference evidence="9 10" key="1">
    <citation type="submission" date="2017-06" db="EMBL/GenBank/DDBJ databases">
        <title>Sequencing and comparative analysis of myxobacterial genomes.</title>
        <authorList>
            <person name="Rupp O."/>
            <person name="Goesmann A."/>
            <person name="Sogaard-Andersen L."/>
        </authorList>
    </citation>
    <scope>NUCLEOTIDE SEQUENCE [LARGE SCALE GENOMIC DNA]</scope>
    <source>
        <strain evidence="9 10">DSM 52655</strain>
    </source>
</reference>
<dbReference type="InterPro" id="IPR036396">
    <property type="entry name" value="Cyt_P450_sf"/>
</dbReference>
<evidence type="ECO:0000256" key="5">
    <source>
        <dbReference type="ARBA" id="ARBA00023004"/>
    </source>
</evidence>
<dbReference type="InterPro" id="IPR017972">
    <property type="entry name" value="Cyt_P450_CS"/>
</dbReference>
<dbReference type="GO" id="GO:0004497">
    <property type="term" value="F:monooxygenase activity"/>
    <property type="evidence" value="ECO:0007669"/>
    <property type="project" value="UniProtKB-KW"/>
</dbReference>
<dbReference type="PANTHER" id="PTHR24291">
    <property type="entry name" value="CYTOCHROME P450 FAMILY 4"/>
    <property type="match status" value="1"/>
</dbReference>
<evidence type="ECO:0008006" key="11">
    <source>
        <dbReference type="Google" id="ProtNLM"/>
    </source>
</evidence>
<keyword evidence="5 7" id="KW-0408">Iron</keyword>
<dbReference type="SUPFAM" id="SSF48264">
    <property type="entry name" value="Cytochrome P450"/>
    <property type="match status" value="1"/>
</dbReference>
<dbReference type="PANTHER" id="PTHR24291:SF50">
    <property type="entry name" value="BIFUNCTIONAL ALBAFLAVENONE MONOOXYGENASE_TERPENE SYNTHASE"/>
    <property type="match status" value="1"/>
</dbReference>
<evidence type="ECO:0000256" key="6">
    <source>
        <dbReference type="ARBA" id="ARBA00023033"/>
    </source>
</evidence>
<comment type="cofactor">
    <cofactor evidence="7">
        <name>heme</name>
        <dbReference type="ChEBI" id="CHEBI:30413"/>
    </cofactor>
</comment>
<keyword evidence="3 7" id="KW-0479">Metal-binding</keyword>
<feature type="binding site" description="axial binding residue" evidence="7">
    <location>
        <position position="401"/>
    </location>
    <ligand>
        <name>heme</name>
        <dbReference type="ChEBI" id="CHEBI:30413"/>
    </ligand>
    <ligandPart>
        <name>Fe</name>
        <dbReference type="ChEBI" id="CHEBI:18248"/>
    </ligandPart>
</feature>
<protein>
    <recommendedName>
        <fullName evidence="11">Cytochrome P450</fullName>
    </recommendedName>
</protein>
<evidence type="ECO:0000256" key="7">
    <source>
        <dbReference type="PIRSR" id="PIRSR602401-1"/>
    </source>
</evidence>
<evidence type="ECO:0000256" key="4">
    <source>
        <dbReference type="ARBA" id="ARBA00023002"/>
    </source>
</evidence>
<dbReference type="EMBL" id="CP022098">
    <property type="protein sequence ID" value="ATB35386.1"/>
    <property type="molecule type" value="Genomic_DNA"/>
</dbReference>